<dbReference type="Proteomes" id="UP001208186">
    <property type="component" value="Unassembled WGS sequence"/>
</dbReference>
<accession>A0AAE3LIL5</accession>
<dbReference type="AlphaFoldDB" id="A0AAE3LIL5"/>
<protein>
    <submittedName>
        <fullName evidence="2">Uncharacterized protein</fullName>
    </submittedName>
</protein>
<comment type="caution">
    <text evidence="2">The sequence shown here is derived from an EMBL/GenBank/DDBJ whole genome shotgun (WGS) entry which is preliminary data.</text>
</comment>
<keyword evidence="3" id="KW-1185">Reference proteome</keyword>
<proteinExistence type="predicted"/>
<dbReference type="RefSeq" id="WP_315908916.1">
    <property type="nucleotide sequence ID" value="NZ_JAOPKC010000008.1"/>
</dbReference>
<gene>
    <name evidence="2" type="ORF">OB914_05505</name>
    <name evidence="1" type="ORF">OB916_08790</name>
</gene>
<evidence type="ECO:0000313" key="2">
    <source>
        <dbReference type="EMBL" id="MCU4726423.1"/>
    </source>
</evidence>
<organism evidence="2 4">
    <name type="scientific">Halapricum hydrolyticum</name>
    <dbReference type="NCBI Taxonomy" id="2979991"/>
    <lineage>
        <taxon>Archaea</taxon>
        <taxon>Methanobacteriati</taxon>
        <taxon>Methanobacteriota</taxon>
        <taxon>Stenosarchaea group</taxon>
        <taxon>Halobacteria</taxon>
        <taxon>Halobacteriales</taxon>
        <taxon>Haloarculaceae</taxon>
        <taxon>Halapricum</taxon>
    </lineage>
</organism>
<evidence type="ECO:0000313" key="1">
    <source>
        <dbReference type="EMBL" id="MCU4718157.1"/>
    </source>
</evidence>
<evidence type="ECO:0000313" key="4">
    <source>
        <dbReference type="Proteomes" id="UP001209746"/>
    </source>
</evidence>
<sequence length="81" mass="9007">MGVVAGRRLSLRTDAVDVADLETIRPEVGATALTDGTVLVGDRSTVDTYRKRFARERADDDTHSDRMEQFDAILERLDAKV</sequence>
<reference evidence="2" key="1">
    <citation type="submission" date="2023-02" db="EMBL/GenBank/DDBJ databases">
        <title>Enrichment on poylsaccharides allowed isolation of novel metabolic and taxonomic groups of Haloarchaea.</title>
        <authorList>
            <person name="Sorokin D.Y."/>
            <person name="Elcheninov A.G."/>
            <person name="Khizhniak T.V."/>
            <person name="Kolganova T.V."/>
            <person name="Kublanov I.V."/>
        </authorList>
    </citation>
    <scope>NUCLEOTIDE SEQUENCE</scope>
    <source>
        <strain evidence="1 3">HArc-curdl5-1</strain>
        <strain evidence="2">HArc-curdl7</strain>
    </source>
</reference>
<name>A0AAE3LIL5_9EURY</name>
<dbReference type="EMBL" id="JAOPKD010000003">
    <property type="protein sequence ID" value="MCU4726423.1"/>
    <property type="molecule type" value="Genomic_DNA"/>
</dbReference>
<dbReference type="Proteomes" id="UP001209746">
    <property type="component" value="Unassembled WGS sequence"/>
</dbReference>
<evidence type="ECO:0000313" key="3">
    <source>
        <dbReference type="Proteomes" id="UP001208186"/>
    </source>
</evidence>
<dbReference type="EMBL" id="JAOPKC010000008">
    <property type="protein sequence ID" value="MCU4718157.1"/>
    <property type="molecule type" value="Genomic_DNA"/>
</dbReference>